<dbReference type="EMBL" id="CP069107">
    <property type="protein sequence ID" value="QSS57804.1"/>
    <property type="molecule type" value="Genomic_DNA"/>
</dbReference>
<accession>A0A8A1LZH1</accession>
<proteinExistence type="predicted"/>
<name>A0A8A1LZH1_AJEC8</name>
<dbReference type="VEuPathDB" id="FungiDB:I7I53_12097"/>
<dbReference type="Proteomes" id="UP000663419">
    <property type="component" value="Chromosome 6"/>
</dbReference>
<organism evidence="1 2">
    <name type="scientific">Ajellomyces capsulatus (strain H88)</name>
    <name type="common">Darling's disease fungus</name>
    <name type="synonym">Histoplasma capsulatum</name>
    <dbReference type="NCBI Taxonomy" id="544711"/>
    <lineage>
        <taxon>Eukaryota</taxon>
        <taxon>Fungi</taxon>
        <taxon>Dikarya</taxon>
        <taxon>Ascomycota</taxon>
        <taxon>Pezizomycotina</taxon>
        <taxon>Eurotiomycetes</taxon>
        <taxon>Eurotiomycetidae</taxon>
        <taxon>Onygenales</taxon>
        <taxon>Ajellomycetaceae</taxon>
        <taxon>Histoplasma</taxon>
    </lineage>
</organism>
<gene>
    <name evidence="1" type="ORF">I7I53_12097</name>
</gene>
<protein>
    <submittedName>
        <fullName evidence="1">Uncharacterized protein</fullName>
    </submittedName>
</protein>
<dbReference type="AlphaFoldDB" id="A0A8A1LZH1"/>
<sequence length="116" mass="13526">MWKFTNGINRSQAECRKHISSSGLEEIPWWQGWDCPSSLSYWSNQKGKFITLNEMSENGKIVSSSIRVRASWHLSGRMKWIWPGMADFCQQVTRIRELQIISKPLNANISLKFLIH</sequence>
<evidence type="ECO:0000313" key="2">
    <source>
        <dbReference type="Proteomes" id="UP000663419"/>
    </source>
</evidence>
<reference evidence="1" key="1">
    <citation type="submission" date="2021-01" db="EMBL/GenBank/DDBJ databases">
        <title>Chromosome-level genome assembly of a human fungal pathogen reveals clustering of transcriptionally co-regulated genes.</title>
        <authorList>
            <person name="Voorhies M."/>
            <person name="Cohen S."/>
            <person name="Shea T.P."/>
            <person name="Petrus S."/>
            <person name="Munoz J.F."/>
            <person name="Poplawski S."/>
            <person name="Goldman W.E."/>
            <person name="Michael T."/>
            <person name="Cuomo C.A."/>
            <person name="Sil A."/>
            <person name="Beyhan S."/>
        </authorList>
    </citation>
    <scope>NUCLEOTIDE SEQUENCE</scope>
    <source>
        <strain evidence="1">H88</strain>
    </source>
</reference>
<evidence type="ECO:0000313" key="1">
    <source>
        <dbReference type="EMBL" id="QSS57804.1"/>
    </source>
</evidence>